<protein>
    <submittedName>
        <fullName evidence="5">AP2 domain-containing protein</fullName>
    </submittedName>
</protein>
<dbReference type="SMART" id="SM00380">
    <property type="entry name" value="AP2"/>
    <property type="match status" value="1"/>
</dbReference>
<dbReference type="Gene3D" id="3.30.730.10">
    <property type="entry name" value="AP2/ERF domain"/>
    <property type="match status" value="1"/>
</dbReference>
<evidence type="ECO:0000313" key="6">
    <source>
        <dbReference type="Proteomes" id="UP001431776"/>
    </source>
</evidence>
<feature type="domain" description="AP2/ERF" evidence="4">
    <location>
        <begin position="138"/>
        <end position="194"/>
    </location>
</feature>
<evidence type="ECO:0000256" key="3">
    <source>
        <dbReference type="ARBA" id="ARBA00023163"/>
    </source>
</evidence>
<dbReference type="EMBL" id="JASCXX010000048">
    <property type="protein sequence ID" value="MDI6451704.1"/>
    <property type="molecule type" value="Genomic_DNA"/>
</dbReference>
<dbReference type="InterPro" id="IPR036955">
    <property type="entry name" value="AP2/ERF_dom_sf"/>
</dbReference>
<organism evidence="5 6">
    <name type="scientific">Anaerobaca lacustris</name>
    <dbReference type="NCBI Taxonomy" id="3044600"/>
    <lineage>
        <taxon>Bacteria</taxon>
        <taxon>Pseudomonadati</taxon>
        <taxon>Planctomycetota</taxon>
        <taxon>Phycisphaerae</taxon>
        <taxon>Sedimentisphaerales</taxon>
        <taxon>Anaerobacaceae</taxon>
        <taxon>Anaerobaca</taxon>
    </lineage>
</organism>
<dbReference type="PROSITE" id="PS51032">
    <property type="entry name" value="AP2_ERF"/>
    <property type="match status" value="1"/>
</dbReference>
<dbReference type="AlphaFoldDB" id="A0AAW6U7Q0"/>
<dbReference type="SUPFAM" id="SSF54060">
    <property type="entry name" value="His-Me finger endonucleases"/>
    <property type="match status" value="1"/>
</dbReference>
<dbReference type="GO" id="GO:0003677">
    <property type="term" value="F:DNA binding"/>
    <property type="evidence" value="ECO:0007669"/>
    <property type="project" value="UniProtKB-KW"/>
</dbReference>
<keyword evidence="3" id="KW-0804">Transcription</keyword>
<proteinExistence type="predicted"/>
<sequence>MTILKPIEVPAWLERLVVPLVLLWRRLRYGYAFRRIPLTQGLFAIVDPEDYAALARHKWHATRGRTTFYAQRKAWDPVARKEVTIKMHREILPVADGLVVDHVSRNGLDNRKANLRSATPAQNTCNRARAGRTGGHSAYRGVTRHKAMDQWFARIGVNGRTIPLGYFDDEIDAALAYDNAARHHHGPFATLNFPHGRPPRP</sequence>
<evidence type="ECO:0000256" key="2">
    <source>
        <dbReference type="ARBA" id="ARBA00023125"/>
    </source>
</evidence>
<comment type="caution">
    <text evidence="5">The sequence shown here is derived from an EMBL/GenBank/DDBJ whole genome shotgun (WGS) entry which is preliminary data.</text>
</comment>
<reference evidence="5" key="1">
    <citation type="submission" date="2023-05" db="EMBL/GenBank/DDBJ databases">
        <title>Anaerotaeda fermentans gen. nov., sp. nov., a novel anaerobic planctomycete of the new family within the order Sedimentisphaerales isolated from Taman Peninsula, Russia.</title>
        <authorList>
            <person name="Khomyakova M.A."/>
            <person name="Merkel A.Y."/>
            <person name="Slobodkin A.I."/>
        </authorList>
    </citation>
    <scope>NUCLEOTIDE SEQUENCE</scope>
    <source>
        <strain evidence="5">M17dextr</strain>
    </source>
</reference>
<name>A0AAW6U7Q0_9BACT</name>
<dbReference type="RefSeq" id="WP_349247111.1">
    <property type="nucleotide sequence ID" value="NZ_JASCXX010000048.1"/>
</dbReference>
<dbReference type="Proteomes" id="UP001431776">
    <property type="component" value="Unassembled WGS sequence"/>
</dbReference>
<evidence type="ECO:0000313" key="5">
    <source>
        <dbReference type="EMBL" id="MDI6451704.1"/>
    </source>
</evidence>
<dbReference type="Gene3D" id="3.90.75.20">
    <property type="match status" value="1"/>
</dbReference>
<keyword evidence="1" id="KW-0805">Transcription regulation</keyword>
<dbReference type="InterPro" id="IPR016177">
    <property type="entry name" value="DNA-bd_dom_sf"/>
</dbReference>
<keyword evidence="6" id="KW-1185">Reference proteome</keyword>
<dbReference type="GO" id="GO:0003700">
    <property type="term" value="F:DNA-binding transcription factor activity"/>
    <property type="evidence" value="ECO:0007669"/>
    <property type="project" value="InterPro"/>
</dbReference>
<evidence type="ECO:0000259" key="4">
    <source>
        <dbReference type="PROSITE" id="PS51032"/>
    </source>
</evidence>
<accession>A0AAW6U7Q0</accession>
<keyword evidence="2" id="KW-0238">DNA-binding</keyword>
<evidence type="ECO:0000256" key="1">
    <source>
        <dbReference type="ARBA" id="ARBA00023015"/>
    </source>
</evidence>
<dbReference type="SUPFAM" id="SSF54171">
    <property type="entry name" value="DNA-binding domain"/>
    <property type="match status" value="1"/>
</dbReference>
<dbReference type="InterPro" id="IPR001471">
    <property type="entry name" value="AP2/ERF_dom"/>
</dbReference>
<gene>
    <name evidence="5" type="ORF">QJ522_21765</name>
</gene>
<dbReference type="InterPro" id="IPR044925">
    <property type="entry name" value="His-Me_finger_sf"/>
</dbReference>